<dbReference type="FunFam" id="1.10.10.10:FF:000001">
    <property type="entry name" value="LysR family transcriptional regulator"/>
    <property type="match status" value="1"/>
</dbReference>
<dbReference type="Gene3D" id="1.10.10.10">
    <property type="entry name" value="Winged helix-like DNA-binding domain superfamily/Winged helix DNA-binding domain"/>
    <property type="match status" value="1"/>
</dbReference>
<evidence type="ECO:0000256" key="2">
    <source>
        <dbReference type="ARBA" id="ARBA00023015"/>
    </source>
</evidence>
<dbReference type="AlphaFoldDB" id="A0A1M7PUB1"/>
<dbReference type="InterPro" id="IPR005119">
    <property type="entry name" value="LysR_subst-bd"/>
</dbReference>
<name>A0A1M7PUB1_9PSED</name>
<comment type="similarity">
    <text evidence="1">Belongs to the LysR transcriptional regulatory family.</text>
</comment>
<keyword evidence="4" id="KW-0804">Transcription</keyword>
<proteinExistence type="inferred from homology"/>
<dbReference type="PRINTS" id="PR00039">
    <property type="entry name" value="HTHLYSR"/>
</dbReference>
<dbReference type="EMBL" id="FRDA01000013">
    <property type="protein sequence ID" value="SHN21092.1"/>
    <property type="molecule type" value="Genomic_DNA"/>
</dbReference>
<dbReference type="OrthoDB" id="8850588at2"/>
<organism evidence="6 7">
    <name type="scientific">Pseudomonas asturiensis</name>
    <dbReference type="NCBI Taxonomy" id="1190415"/>
    <lineage>
        <taxon>Bacteria</taxon>
        <taxon>Pseudomonadati</taxon>
        <taxon>Pseudomonadota</taxon>
        <taxon>Gammaproteobacteria</taxon>
        <taxon>Pseudomonadales</taxon>
        <taxon>Pseudomonadaceae</taxon>
        <taxon>Pseudomonas</taxon>
    </lineage>
</organism>
<keyword evidence="2" id="KW-0805">Transcription regulation</keyword>
<evidence type="ECO:0000313" key="6">
    <source>
        <dbReference type="EMBL" id="SHN21092.1"/>
    </source>
</evidence>
<dbReference type="RefSeq" id="WP_073170033.1">
    <property type="nucleotide sequence ID" value="NZ_FRDA01000013.1"/>
</dbReference>
<dbReference type="GO" id="GO:0003677">
    <property type="term" value="F:DNA binding"/>
    <property type="evidence" value="ECO:0007669"/>
    <property type="project" value="UniProtKB-KW"/>
</dbReference>
<dbReference type="InterPro" id="IPR036388">
    <property type="entry name" value="WH-like_DNA-bd_sf"/>
</dbReference>
<dbReference type="Pfam" id="PF03466">
    <property type="entry name" value="LysR_substrate"/>
    <property type="match status" value="1"/>
</dbReference>
<dbReference type="InterPro" id="IPR000847">
    <property type="entry name" value="LysR_HTH_N"/>
</dbReference>
<dbReference type="PANTHER" id="PTHR30346:SF30">
    <property type="entry name" value="SMALL NEUTRAL PROTEASE REGULATORY PROTEIN"/>
    <property type="match status" value="1"/>
</dbReference>
<dbReference type="InterPro" id="IPR036390">
    <property type="entry name" value="WH_DNA-bd_sf"/>
</dbReference>
<dbReference type="SUPFAM" id="SSF46785">
    <property type="entry name" value="Winged helix' DNA-binding domain"/>
    <property type="match status" value="1"/>
</dbReference>
<feature type="domain" description="HTH lysR-type" evidence="5">
    <location>
        <begin position="1"/>
        <end position="58"/>
    </location>
</feature>
<dbReference type="Proteomes" id="UP000183983">
    <property type="component" value="Unassembled WGS sequence"/>
</dbReference>
<dbReference type="CDD" id="cd08414">
    <property type="entry name" value="PBP2_LTTR_aromatics_like"/>
    <property type="match status" value="1"/>
</dbReference>
<evidence type="ECO:0000256" key="3">
    <source>
        <dbReference type="ARBA" id="ARBA00023125"/>
    </source>
</evidence>
<dbReference type="Pfam" id="PF00126">
    <property type="entry name" value="HTH_1"/>
    <property type="match status" value="1"/>
</dbReference>
<evidence type="ECO:0000313" key="7">
    <source>
        <dbReference type="Proteomes" id="UP000183983"/>
    </source>
</evidence>
<evidence type="ECO:0000256" key="4">
    <source>
        <dbReference type="ARBA" id="ARBA00023163"/>
    </source>
</evidence>
<dbReference type="SUPFAM" id="SSF53850">
    <property type="entry name" value="Periplasmic binding protein-like II"/>
    <property type="match status" value="1"/>
</dbReference>
<dbReference type="GO" id="GO:0032993">
    <property type="term" value="C:protein-DNA complex"/>
    <property type="evidence" value="ECO:0007669"/>
    <property type="project" value="TreeGrafter"/>
</dbReference>
<accession>A0A1M7PUB1</accession>
<evidence type="ECO:0000256" key="1">
    <source>
        <dbReference type="ARBA" id="ARBA00009437"/>
    </source>
</evidence>
<gene>
    <name evidence="6" type="ORF">SAMN05216593_113135</name>
</gene>
<dbReference type="GO" id="GO:0003700">
    <property type="term" value="F:DNA-binding transcription factor activity"/>
    <property type="evidence" value="ECO:0007669"/>
    <property type="project" value="InterPro"/>
</dbReference>
<reference evidence="6 7" key="1">
    <citation type="submission" date="2016-11" db="EMBL/GenBank/DDBJ databases">
        <authorList>
            <person name="Jaros S."/>
            <person name="Januszkiewicz K."/>
            <person name="Wedrychowicz H."/>
        </authorList>
    </citation>
    <scope>NUCLEOTIDE SEQUENCE [LARGE SCALE GENOMIC DNA]</scope>
    <source>
        <strain evidence="6 7">LMG 26898</strain>
    </source>
</reference>
<evidence type="ECO:0000259" key="5">
    <source>
        <dbReference type="PROSITE" id="PS50931"/>
    </source>
</evidence>
<keyword evidence="3 6" id="KW-0238">DNA-binding</keyword>
<sequence length="300" mass="33379">MELRHLRYFVALAEERHFGRAAERLHIVQPALSMQIRDLENELGTALLIRTSRRVEVTEAGAIFYEEALRVLAQAERAVTVGQRIGRGEIGLIRVGYSENAALAGIVTQALREFRRQYPDAQMELSEVSPFAQAAALLEDQIDVGFTPPFHQNLPEGLTRIPLSDSQWMIGLSSEHPLAAESELGGRDLRNQSFVVCAEPYADEAQAAVLRRLIGQEPKIAIRTPNWITVLTLASAGYGMALVPSSLSSVPIEGVAYRPIRAFKERSHLNLVVRDNEYRPVAIAFISVVRSLIEGKKLFR</sequence>
<dbReference type="PROSITE" id="PS50931">
    <property type="entry name" value="HTH_LYSR"/>
    <property type="match status" value="1"/>
</dbReference>
<protein>
    <submittedName>
        <fullName evidence="6">DNA-binding transcriptional regulator, LysR family</fullName>
    </submittedName>
</protein>
<dbReference type="STRING" id="1190415.SAMN05216593_113135"/>
<dbReference type="PANTHER" id="PTHR30346">
    <property type="entry name" value="TRANSCRIPTIONAL DUAL REGULATOR HCAR-RELATED"/>
    <property type="match status" value="1"/>
</dbReference>
<dbReference type="Gene3D" id="3.40.190.10">
    <property type="entry name" value="Periplasmic binding protein-like II"/>
    <property type="match status" value="2"/>
</dbReference>